<reference evidence="1 2" key="1">
    <citation type="journal article" date="2023" name="Science">
        <title>Complex scaffold remodeling in plant triterpene biosynthesis.</title>
        <authorList>
            <person name="De La Pena R."/>
            <person name="Hodgson H."/>
            <person name="Liu J.C."/>
            <person name="Stephenson M.J."/>
            <person name="Martin A.C."/>
            <person name="Owen C."/>
            <person name="Harkess A."/>
            <person name="Leebens-Mack J."/>
            <person name="Jimenez L.E."/>
            <person name="Osbourn A."/>
            <person name="Sattely E.S."/>
        </authorList>
    </citation>
    <scope>NUCLEOTIDE SEQUENCE [LARGE SCALE GENOMIC DNA]</scope>
    <source>
        <strain evidence="2">cv. JPN11</strain>
        <tissue evidence="1">Leaf</tissue>
    </source>
</reference>
<evidence type="ECO:0000313" key="2">
    <source>
        <dbReference type="Proteomes" id="UP001164539"/>
    </source>
</evidence>
<keyword evidence="2" id="KW-1185">Reference proteome</keyword>
<organism evidence="1 2">
    <name type="scientific">Melia azedarach</name>
    <name type="common">Chinaberry tree</name>
    <dbReference type="NCBI Taxonomy" id="155640"/>
    <lineage>
        <taxon>Eukaryota</taxon>
        <taxon>Viridiplantae</taxon>
        <taxon>Streptophyta</taxon>
        <taxon>Embryophyta</taxon>
        <taxon>Tracheophyta</taxon>
        <taxon>Spermatophyta</taxon>
        <taxon>Magnoliopsida</taxon>
        <taxon>eudicotyledons</taxon>
        <taxon>Gunneridae</taxon>
        <taxon>Pentapetalae</taxon>
        <taxon>rosids</taxon>
        <taxon>malvids</taxon>
        <taxon>Sapindales</taxon>
        <taxon>Meliaceae</taxon>
        <taxon>Melia</taxon>
    </lineage>
</organism>
<evidence type="ECO:0000313" key="1">
    <source>
        <dbReference type="EMBL" id="KAJ4715885.1"/>
    </source>
</evidence>
<protein>
    <submittedName>
        <fullName evidence="1">Expansin-like</fullName>
    </submittedName>
</protein>
<sequence>MTIFLLFLFVLFSFATASAVLCPRCVEKGTISYFSEDSALSSGSCAYGSMALDFNDGYVAAAGSSFYNDGAGCGGCYKMRCKDKALCRSQGTTVIVTDQITNSNNTDFVLSRKAYMALAKKGMEKQLLKHRAVDVEYKRYPCDFFNNKNLSLRVEESSRYPDYLAVKVLYQGGQTKILHIIISPESSLSGISLERNRSAVWAVHLDSPFGQSWINFAVIKGTETWYISTPNDFPTDWKPGMIFDSGLQINEFRLEACSVPRCPKENW</sequence>
<dbReference type="EMBL" id="CM051399">
    <property type="protein sequence ID" value="KAJ4715885.1"/>
    <property type="molecule type" value="Genomic_DNA"/>
</dbReference>
<comment type="caution">
    <text evidence="1">The sequence shown here is derived from an EMBL/GenBank/DDBJ whole genome shotgun (WGS) entry which is preliminary data.</text>
</comment>
<accession>A0ACC1XWQ2</accession>
<gene>
    <name evidence="1" type="ORF">OWV82_010975</name>
</gene>
<dbReference type="Proteomes" id="UP001164539">
    <property type="component" value="Chromosome 6"/>
</dbReference>
<proteinExistence type="predicted"/>
<name>A0ACC1XWQ2_MELAZ</name>